<feature type="transmembrane region" description="Helical" evidence="2">
    <location>
        <begin position="80"/>
        <end position="101"/>
    </location>
</feature>
<organism evidence="3 4">
    <name type="scientific">Sphaerisporangium rhizosphaerae</name>
    <dbReference type="NCBI Taxonomy" id="2269375"/>
    <lineage>
        <taxon>Bacteria</taxon>
        <taxon>Bacillati</taxon>
        <taxon>Actinomycetota</taxon>
        <taxon>Actinomycetes</taxon>
        <taxon>Streptosporangiales</taxon>
        <taxon>Streptosporangiaceae</taxon>
        <taxon>Sphaerisporangium</taxon>
    </lineage>
</organism>
<keyword evidence="2" id="KW-1133">Transmembrane helix</keyword>
<reference evidence="4" key="1">
    <citation type="journal article" date="2019" name="Int. J. Syst. Evol. Microbiol.">
        <title>The Global Catalogue of Microorganisms (GCM) 10K type strain sequencing project: providing services to taxonomists for standard genome sequencing and annotation.</title>
        <authorList>
            <consortium name="The Broad Institute Genomics Platform"/>
            <consortium name="The Broad Institute Genome Sequencing Center for Infectious Disease"/>
            <person name="Wu L."/>
            <person name="Ma J."/>
        </authorList>
    </citation>
    <scope>NUCLEOTIDE SEQUENCE [LARGE SCALE GENOMIC DNA]</scope>
    <source>
        <strain evidence="4">CECT 7649</strain>
    </source>
</reference>
<dbReference type="EMBL" id="JBHTCG010000004">
    <property type="protein sequence ID" value="MFC7382141.1"/>
    <property type="molecule type" value="Genomic_DNA"/>
</dbReference>
<evidence type="ECO:0000256" key="1">
    <source>
        <dbReference type="SAM" id="MobiDB-lite"/>
    </source>
</evidence>
<name>A0ABW2P4P9_9ACTN</name>
<keyword evidence="4" id="KW-1185">Reference proteome</keyword>
<keyword evidence="2" id="KW-0812">Transmembrane</keyword>
<proteinExistence type="predicted"/>
<dbReference type="Proteomes" id="UP001596496">
    <property type="component" value="Unassembled WGS sequence"/>
</dbReference>
<feature type="transmembrane region" description="Helical" evidence="2">
    <location>
        <begin position="273"/>
        <end position="290"/>
    </location>
</feature>
<feature type="transmembrane region" description="Helical" evidence="2">
    <location>
        <begin position="297"/>
        <end position="318"/>
    </location>
</feature>
<accession>A0ABW2P4P9</accession>
<comment type="caution">
    <text evidence="3">The sequence shown here is derived from an EMBL/GenBank/DDBJ whole genome shotgun (WGS) entry which is preliminary data.</text>
</comment>
<gene>
    <name evidence="3" type="ORF">ACFQSB_07970</name>
</gene>
<feature type="region of interest" description="Disordered" evidence="1">
    <location>
        <begin position="1"/>
        <end position="29"/>
    </location>
</feature>
<protein>
    <submittedName>
        <fullName evidence="3">Uncharacterized protein</fullName>
    </submittedName>
</protein>
<sequence>MSSPTPRPGTIIPSALTASSLPAPATGVPARPVTDTTPATGFGAPLSVNPLPRSGVAALFGRARAAARASWDEAPGYRRLAYVTGAILIAIGLGHAVLWAVMGGTASGPLSWRKPVTFGVSFGMTTATLGAVAAHLPVRRWIGWVLSVLLCSSAAGEVAYISMQHARGVASHFNETTPLDKALFQAAGWVIGGMVLVIVVMAVASFVRTTAPAPMAWALRAGLVGLVTALAAGAWMIMHGDALVDAGATPLTVSMTTYGAAGAMKSAHAVPMHAVQVLGVIAWLLGLGGLPRRRQVWLVAMAIAGYAGLFTVLVLRTVAGLPPFGLDASAAAYLIPAGLLAGAGITALSHASRAMAADAARS</sequence>
<feature type="transmembrane region" description="Helical" evidence="2">
    <location>
        <begin position="141"/>
        <end position="163"/>
    </location>
</feature>
<keyword evidence="2" id="KW-0472">Membrane</keyword>
<feature type="transmembrane region" description="Helical" evidence="2">
    <location>
        <begin position="330"/>
        <end position="351"/>
    </location>
</feature>
<feature type="transmembrane region" description="Helical" evidence="2">
    <location>
        <begin position="219"/>
        <end position="238"/>
    </location>
</feature>
<evidence type="ECO:0000313" key="3">
    <source>
        <dbReference type="EMBL" id="MFC7382141.1"/>
    </source>
</evidence>
<dbReference type="RefSeq" id="WP_380825285.1">
    <property type="nucleotide sequence ID" value="NZ_JBHTCG010000004.1"/>
</dbReference>
<evidence type="ECO:0000313" key="4">
    <source>
        <dbReference type="Proteomes" id="UP001596496"/>
    </source>
</evidence>
<evidence type="ECO:0000256" key="2">
    <source>
        <dbReference type="SAM" id="Phobius"/>
    </source>
</evidence>
<feature type="transmembrane region" description="Helical" evidence="2">
    <location>
        <begin position="116"/>
        <end position="134"/>
    </location>
</feature>
<feature type="transmembrane region" description="Helical" evidence="2">
    <location>
        <begin position="183"/>
        <end position="207"/>
    </location>
</feature>
<feature type="compositionally biased region" description="Low complexity" evidence="1">
    <location>
        <begin position="13"/>
        <end position="26"/>
    </location>
</feature>